<dbReference type="EMBL" id="VBUU01000017">
    <property type="protein sequence ID" value="TLG08733.1"/>
    <property type="molecule type" value="Genomic_DNA"/>
</dbReference>
<proteinExistence type="predicted"/>
<evidence type="ECO:0000313" key="2">
    <source>
        <dbReference type="EMBL" id="TLG08733.1"/>
    </source>
</evidence>
<reference evidence="2 3" key="1">
    <citation type="submission" date="2019-05" db="EMBL/GenBank/DDBJ databases">
        <title>Genomes sequences of two Nocardia cyriacigeorgica environmental isolates, type strains Nocardia asteroides ATCC 19247 and Nocardia cyriacigeorgica DSM 44484.</title>
        <authorList>
            <person name="Vautrin F."/>
            <person name="Bergeron E."/>
            <person name="Dubost A."/>
            <person name="Abrouk D."/>
            <person name="Rodriguez Nava V."/>
            <person name="Pujic P."/>
        </authorList>
    </citation>
    <scope>NUCLEOTIDE SEQUENCE [LARGE SCALE GENOMIC DNA]</scope>
    <source>
        <strain evidence="2 3">EML 1456</strain>
    </source>
</reference>
<accession>A0A5R8PC85</accession>
<sequence>MSAPRRGPRLRDLPTAQTDALRALYDHTVTVTRLRATTPTRAAGVHPQLEAAEREQALAEIAAGATGLSEIWVEHIRRLAVTGQPWHLDHHLPPAPARRPQRRTRARVDHDLTRLREMAALAAVREHRHIYAQAIVEATSVDGEQLRRNMSALRTRALATAAAIGLDRERLTISDTQLAHTCNRLLAACDTDLDALWHTRTRDTIAADVRNSLRSLRRHHPNLRLDASAIDRPSQLIARAHTLLVASGADRDGLAMENAIAAAVGFVEAPSTAPDSDLVTAPAEEIPHAVTSADHHHGPSP</sequence>
<name>A0A5R8PC85_9NOCA</name>
<feature type="region of interest" description="Disordered" evidence="1">
    <location>
        <begin position="271"/>
        <end position="301"/>
    </location>
</feature>
<protein>
    <submittedName>
        <fullName evidence="2">Uncharacterized protein</fullName>
    </submittedName>
</protein>
<feature type="region of interest" description="Disordered" evidence="1">
    <location>
        <begin position="87"/>
        <end position="106"/>
    </location>
</feature>
<dbReference type="AlphaFoldDB" id="A0A5R8PC85"/>
<gene>
    <name evidence="2" type="ORF">FEK35_17500</name>
</gene>
<organism evidence="2 3">
    <name type="scientific">Nocardia cyriacigeorgica</name>
    <dbReference type="NCBI Taxonomy" id="135487"/>
    <lineage>
        <taxon>Bacteria</taxon>
        <taxon>Bacillati</taxon>
        <taxon>Actinomycetota</taxon>
        <taxon>Actinomycetes</taxon>
        <taxon>Mycobacteriales</taxon>
        <taxon>Nocardiaceae</taxon>
        <taxon>Nocardia</taxon>
    </lineage>
</organism>
<comment type="caution">
    <text evidence="2">The sequence shown here is derived from an EMBL/GenBank/DDBJ whole genome shotgun (WGS) entry which is preliminary data.</text>
</comment>
<dbReference type="Proteomes" id="UP000308349">
    <property type="component" value="Unassembled WGS sequence"/>
</dbReference>
<dbReference type="RefSeq" id="WP_138457058.1">
    <property type="nucleotide sequence ID" value="NZ_VBUU01000017.1"/>
</dbReference>
<evidence type="ECO:0000313" key="3">
    <source>
        <dbReference type="Proteomes" id="UP000308349"/>
    </source>
</evidence>
<dbReference type="OrthoDB" id="4534838at2"/>
<evidence type="ECO:0000256" key="1">
    <source>
        <dbReference type="SAM" id="MobiDB-lite"/>
    </source>
</evidence>